<protein>
    <recommendedName>
        <fullName evidence="2">AB hydrolase-1 domain-containing protein</fullName>
    </recommendedName>
</protein>
<evidence type="ECO:0000313" key="4">
    <source>
        <dbReference type="Proteomes" id="UP000027920"/>
    </source>
</evidence>
<accession>A0A072PU47</accession>
<dbReference type="Gene3D" id="3.40.50.1820">
    <property type="entry name" value="alpha/beta hydrolase"/>
    <property type="match status" value="1"/>
</dbReference>
<reference evidence="3 4" key="1">
    <citation type="submission" date="2013-03" db="EMBL/GenBank/DDBJ databases">
        <title>The Genome Sequence of Exophiala aquamarina CBS 119918.</title>
        <authorList>
            <consortium name="The Broad Institute Genomics Platform"/>
            <person name="Cuomo C."/>
            <person name="de Hoog S."/>
            <person name="Gorbushina A."/>
            <person name="Walker B."/>
            <person name="Young S.K."/>
            <person name="Zeng Q."/>
            <person name="Gargeya S."/>
            <person name="Fitzgerald M."/>
            <person name="Haas B."/>
            <person name="Abouelleil A."/>
            <person name="Allen A.W."/>
            <person name="Alvarado L."/>
            <person name="Arachchi H.M."/>
            <person name="Berlin A.M."/>
            <person name="Chapman S.B."/>
            <person name="Gainer-Dewar J."/>
            <person name="Goldberg J."/>
            <person name="Griggs A."/>
            <person name="Gujja S."/>
            <person name="Hansen M."/>
            <person name="Howarth C."/>
            <person name="Imamovic A."/>
            <person name="Ireland A."/>
            <person name="Larimer J."/>
            <person name="McCowan C."/>
            <person name="Murphy C."/>
            <person name="Pearson M."/>
            <person name="Poon T.W."/>
            <person name="Priest M."/>
            <person name="Roberts A."/>
            <person name="Saif S."/>
            <person name="Shea T."/>
            <person name="Sisk P."/>
            <person name="Sykes S."/>
            <person name="Wortman J."/>
            <person name="Nusbaum C."/>
            <person name="Birren B."/>
        </authorList>
    </citation>
    <scope>NUCLEOTIDE SEQUENCE [LARGE SCALE GENOMIC DNA]</scope>
    <source>
        <strain evidence="3 4">CBS 119918</strain>
    </source>
</reference>
<gene>
    <name evidence="3" type="ORF">A1O9_00826</name>
</gene>
<dbReference type="OrthoDB" id="9972683at2759"/>
<dbReference type="InterPro" id="IPR029058">
    <property type="entry name" value="AB_hydrolase_fold"/>
</dbReference>
<evidence type="ECO:0000256" key="1">
    <source>
        <dbReference type="ARBA" id="ARBA00006886"/>
    </source>
</evidence>
<dbReference type="STRING" id="1182545.A0A072PU47"/>
<feature type="domain" description="AB hydrolase-1" evidence="2">
    <location>
        <begin position="75"/>
        <end position="171"/>
    </location>
</feature>
<comment type="similarity">
    <text evidence="1">Belongs to the AB hydrolase superfamily. MetX family.</text>
</comment>
<dbReference type="GeneID" id="25275777"/>
<dbReference type="SUPFAM" id="SSF53474">
    <property type="entry name" value="alpha/beta-Hydrolases"/>
    <property type="match status" value="1"/>
</dbReference>
<dbReference type="EMBL" id="AMGV01000001">
    <property type="protein sequence ID" value="KEF62853.1"/>
    <property type="molecule type" value="Genomic_DNA"/>
</dbReference>
<dbReference type="InterPro" id="IPR000073">
    <property type="entry name" value="AB_hydrolase_1"/>
</dbReference>
<comment type="caution">
    <text evidence="3">The sequence shown here is derived from an EMBL/GenBank/DDBJ whole genome shotgun (WGS) entry which is preliminary data.</text>
</comment>
<dbReference type="RefSeq" id="XP_013265443.1">
    <property type="nucleotide sequence ID" value="XM_013409989.1"/>
</dbReference>
<dbReference type="VEuPathDB" id="FungiDB:A1O9_00826"/>
<dbReference type="AlphaFoldDB" id="A0A072PU47"/>
<keyword evidence="4" id="KW-1185">Reference proteome</keyword>
<dbReference type="PANTHER" id="PTHR32268">
    <property type="entry name" value="HOMOSERINE O-ACETYLTRANSFERASE"/>
    <property type="match status" value="1"/>
</dbReference>
<dbReference type="Pfam" id="PF00561">
    <property type="entry name" value="Abhydrolase_1"/>
    <property type="match status" value="1"/>
</dbReference>
<organism evidence="3 4">
    <name type="scientific">Exophiala aquamarina CBS 119918</name>
    <dbReference type="NCBI Taxonomy" id="1182545"/>
    <lineage>
        <taxon>Eukaryota</taxon>
        <taxon>Fungi</taxon>
        <taxon>Dikarya</taxon>
        <taxon>Ascomycota</taxon>
        <taxon>Pezizomycotina</taxon>
        <taxon>Eurotiomycetes</taxon>
        <taxon>Chaetothyriomycetidae</taxon>
        <taxon>Chaetothyriales</taxon>
        <taxon>Herpotrichiellaceae</taxon>
        <taxon>Exophiala</taxon>
    </lineage>
</organism>
<name>A0A072PU47_9EURO</name>
<evidence type="ECO:0000259" key="2">
    <source>
        <dbReference type="Pfam" id="PF00561"/>
    </source>
</evidence>
<sequence>MSQPQPQPQPQEYDPRGIEYYTVPTLTFTSGTTLHDVKVAYRRFNPDSTAGTILIPTCYGGFINTTLTLTGPAPNDALSKYHVVVVAMLGNGESSSHSNKAFFPEPGELRYQDVVRAQHQLLTEHLKITRLVAVMGFSMGGQQAYHWGVMYPDFVSRVIAICSSARTSAHNYAFLEGPIAALTNSIDYIAWRAMKAKVARGEEVGQNMKDVVPRNGIRAFARTYAAWLTSAAWFRDREWSKGPFAGFNSLDDWMRAREDGYMIWDAQDLLVLARMWQLGDIGDAIPGEEATGIKPLGYKIPEDASYAKALKSIEAKVLLLPCRTDQYFPPQDSEIEAKYLQNGRVEVIESTWGHVAGGGLNPDDTAFLNERIGRFLSEE</sequence>
<dbReference type="HOGENOM" id="CLU_028760_2_0_1"/>
<dbReference type="PANTHER" id="PTHR32268:SF15">
    <property type="entry name" value="HOMOSERINE ACETYLTRANSFERASE FAMILY PROTEIN (AFU_ORTHOLOGUE AFUA_1G15350)"/>
    <property type="match status" value="1"/>
</dbReference>
<proteinExistence type="inferred from homology"/>
<dbReference type="Proteomes" id="UP000027920">
    <property type="component" value="Unassembled WGS sequence"/>
</dbReference>
<dbReference type="InterPro" id="IPR008220">
    <property type="entry name" value="HAT_MetX-like"/>
</dbReference>
<evidence type="ECO:0000313" key="3">
    <source>
        <dbReference type="EMBL" id="KEF62853.1"/>
    </source>
</evidence>
<dbReference type="GO" id="GO:0016747">
    <property type="term" value="F:acyltransferase activity, transferring groups other than amino-acyl groups"/>
    <property type="evidence" value="ECO:0007669"/>
    <property type="project" value="InterPro"/>
</dbReference>